<dbReference type="Proteomes" id="UP000003786">
    <property type="component" value="Chromosome 4"/>
</dbReference>
<keyword evidence="1" id="KW-0472">Membrane</keyword>
<dbReference type="InterPro" id="IPR007480">
    <property type="entry name" value="DUF529"/>
</dbReference>
<protein>
    <submittedName>
        <fullName evidence="2">Uncharacterized protein</fullName>
    </submittedName>
</protein>
<keyword evidence="3" id="KW-1185">Reference proteome</keyword>
<reference evidence="2 3" key="1">
    <citation type="journal article" date="2012" name="MBio">
        <title>Comparative genome analysis of three eukaryotic parasites with differing abilities to transform leukocytes reveals key mediators of Theileria-induced leukocyte transformation.</title>
        <authorList>
            <person name="Hayashida K."/>
            <person name="Hara Y."/>
            <person name="Abe T."/>
            <person name="Yamasaki C."/>
            <person name="Toyoda A."/>
            <person name="Kosuge T."/>
            <person name="Suzuki Y."/>
            <person name="Sato Y."/>
            <person name="Kawashima S."/>
            <person name="Katayama T."/>
            <person name="Wakaguri H."/>
            <person name="Inoue N."/>
            <person name="Homma K."/>
            <person name="Tada-Umezaki M."/>
            <person name="Yagi Y."/>
            <person name="Fujii Y."/>
            <person name="Habara T."/>
            <person name="Kanehisa M."/>
            <person name="Watanabe H."/>
            <person name="Ito K."/>
            <person name="Gojobori T."/>
            <person name="Sugawara H."/>
            <person name="Imanishi T."/>
            <person name="Weir W."/>
            <person name="Gardner M."/>
            <person name="Pain A."/>
            <person name="Shiels B."/>
            <person name="Hattori M."/>
            <person name="Nene V."/>
            <person name="Sugimoto C."/>
        </authorList>
    </citation>
    <scope>NUCLEOTIDE SEQUENCE [LARGE SCALE GENOMIC DNA]</scope>
    <source>
        <strain evidence="2 3">Shintoku</strain>
    </source>
</reference>
<dbReference type="GeneID" id="20717003"/>
<keyword evidence="1" id="KW-1133">Transmembrane helix</keyword>
<accession>J7MF70</accession>
<proteinExistence type="predicted"/>
<dbReference type="OMA" id="YVIPRIV"/>
<gene>
    <name evidence="2" type="ORF">TOT_040000983</name>
</gene>
<dbReference type="AlphaFoldDB" id="J7MF70"/>
<dbReference type="OrthoDB" id="10549053at2759"/>
<dbReference type="STRING" id="869250.J7MF70"/>
<evidence type="ECO:0000313" key="3">
    <source>
        <dbReference type="Proteomes" id="UP000003786"/>
    </source>
</evidence>
<dbReference type="Pfam" id="PF04385">
    <property type="entry name" value="FAINT"/>
    <property type="match status" value="1"/>
</dbReference>
<sequence length="238" mass="28224">MYNKGLIRPYVIPRIVYIFILVYYFRYYVNSSPQPTIQKKPIGVDIGERESSDEFFYTEQDGNGYYRPKGNNVFDLIKIGGMLSTFTDKYDKVLWQSKDPNRYAKLVVIMKTDGSNYIYAVVMLDNGSFLLFNRAKVGHPWIDITASRHDVLRVKMIGLDPKDHTKAAEMDPSMYYLKTEFISYVIRFRKGAKCIEIQYMEKTVWTYKKKYPIKFLYNMRTNKAYVFYAEDNFKRLDL</sequence>
<dbReference type="EMBL" id="AP011949">
    <property type="protein sequence ID" value="BAM42479.1"/>
    <property type="molecule type" value="Genomic_DNA"/>
</dbReference>
<dbReference type="RefSeq" id="XP_009692780.1">
    <property type="nucleotide sequence ID" value="XM_009694485.1"/>
</dbReference>
<evidence type="ECO:0000313" key="2">
    <source>
        <dbReference type="EMBL" id="BAM42479.1"/>
    </source>
</evidence>
<keyword evidence="1" id="KW-0812">Transmembrane</keyword>
<evidence type="ECO:0000256" key="1">
    <source>
        <dbReference type="SAM" id="Phobius"/>
    </source>
</evidence>
<name>J7MF70_THEOR</name>
<feature type="transmembrane region" description="Helical" evidence="1">
    <location>
        <begin position="12"/>
        <end position="29"/>
    </location>
</feature>
<dbReference type="VEuPathDB" id="PiroplasmaDB:TOT_040000983"/>
<dbReference type="KEGG" id="tot:TOT_040000983"/>
<organism evidence="2 3">
    <name type="scientific">Theileria orientalis strain Shintoku</name>
    <dbReference type="NCBI Taxonomy" id="869250"/>
    <lineage>
        <taxon>Eukaryota</taxon>
        <taxon>Sar</taxon>
        <taxon>Alveolata</taxon>
        <taxon>Apicomplexa</taxon>
        <taxon>Aconoidasida</taxon>
        <taxon>Piroplasmida</taxon>
        <taxon>Theileriidae</taxon>
        <taxon>Theileria</taxon>
    </lineage>
</organism>